<evidence type="ECO:0000256" key="3">
    <source>
        <dbReference type="ARBA" id="ARBA00022630"/>
    </source>
</evidence>
<dbReference type="InterPro" id="IPR037069">
    <property type="entry name" value="AcylCoA_DH/ox_N_sf"/>
</dbReference>
<comment type="cofactor">
    <cofactor evidence="1 6">
        <name>FAD</name>
        <dbReference type="ChEBI" id="CHEBI:57692"/>
    </cofactor>
</comment>
<dbReference type="PANTHER" id="PTHR43884:SF12">
    <property type="entry name" value="ISOVALERYL-COA DEHYDROGENASE, MITOCHONDRIAL-RELATED"/>
    <property type="match status" value="1"/>
</dbReference>
<comment type="similarity">
    <text evidence="2 6">Belongs to the acyl-CoA dehydrogenase family.</text>
</comment>
<dbReference type="SUPFAM" id="SSF47203">
    <property type="entry name" value="Acyl-CoA dehydrogenase C-terminal domain-like"/>
    <property type="match status" value="1"/>
</dbReference>
<dbReference type="EMBL" id="PSNW01000008">
    <property type="protein sequence ID" value="PPE73226.1"/>
    <property type="molecule type" value="Genomic_DNA"/>
</dbReference>
<dbReference type="InterPro" id="IPR009100">
    <property type="entry name" value="AcylCoA_DH/oxidase_NM_dom_sf"/>
</dbReference>
<dbReference type="GO" id="GO:0050660">
    <property type="term" value="F:flavin adenine dinucleotide binding"/>
    <property type="evidence" value="ECO:0007669"/>
    <property type="project" value="InterPro"/>
</dbReference>
<dbReference type="FunFam" id="2.40.110.10:FF:000002">
    <property type="entry name" value="Acyl-CoA dehydrogenase fadE12"/>
    <property type="match status" value="1"/>
</dbReference>
<protein>
    <submittedName>
        <fullName evidence="10">Acyl-CoA dehydrogenase</fullName>
    </submittedName>
</protein>
<keyword evidence="5 6" id="KW-0560">Oxidoreductase</keyword>
<dbReference type="GO" id="GO:0003995">
    <property type="term" value="F:acyl-CoA dehydrogenase activity"/>
    <property type="evidence" value="ECO:0007669"/>
    <property type="project" value="InterPro"/>
</dbReference>
<dbReference type="Pfam" id="PF02771">
    <property type="entry name" value="Acyl-CoA_dh_N"/>
    <property type="match status" value="1"/>
</dbReference>
<dbReference type="PANTHER" id="PTHR43884">
    <property type="entry name" value="ACYL-COA DEHYDROGENASE"/>
    <property type="match status" value="1"/>
</dbReference>
<dbReference type="Gene3D" id="1.20.140.10">
    <property type="entry name" value="Butyryl-CoA Dehydrogenase, subunit A, domain 3"/>
    <property type="match status" value="1"/>
</dbReference>
<keyword evidence="11" id="KW-1185">Reference proteome</keyword>
<evidence type="ECO:0000259" key="7">
    <source>
        <dbReference type="Pfam" id="PF00441"/>
    </source>
</evidence>
<evidence type="ECO:0000259" key="8">
    <source>
        <dbReference type="Pfam" id="PF02770"/>
    </source>
</evidence>
<dbReference type="FunFam" id="1.20.140.10:FF:000001">
    <property type="entry name" value="Acyl-CoA dehydrogenase"/>
    <property type="match status" value="1"/>
</dbReference>
<evidence type="ECO:0000256" key="6">
    <source>
        <dbReference type="RuleBase" id="RU362125"/>
    </source>
</evidence>
<evidence type="ECO:0000256" key="2">
    <source>
        <dbReference type="ARBA" id="ARBA00009347"/>
    </source>
</evidence>
<dbReference type="InterPro" id="IPR046373">
    <property type="entry name" value="Acyl-CoA_Oxase/DH_mid-dom_sf"/>
</dbReference>
<evidence type="ECO:0000313" key="10">
    <source>
        <dbReference type="EMBL" id="PPE73226.1"/>
    </source>
</evidence>
<dbReference type="OrthoDB" id="9775090at2"/>
<name>A0A2S5TE19_9GAMM</name>
<evidence type="ECO:0000256" key="1">
    <source>
        <dbReference type="ARBA" id="ARBA00001974"/>
    </source>
</evidence>
<evidence type="ECO:0000313" key="11">
    <source>
        <dbReference type="Proteomes" id="UP000238220"/>
    </source>
</evidence>
<dbReference type="SUPFAM" id="SSF56645">
    <property type="entry name" value="Acyl-CoA dehydrogenase NM domain-like"/>
    <property type="match status" value="1"/>
</dbReference>
<reference evidence="10 11" key="1">
    <citation type="submission" date="2018-02" db="EMBL/GenBank/DDBJ databases">
        <title>Genome sequencing of Solimonas sp. HR-BB.</title>
        <authorList>
            <person name="Lee Y."/>
            <person name="Jeon C.O."/>
        </authorList>
    </citation>
    <scope>NUCLEOTIDE SEQUENCE [LARGE SCALE GENOMIC DNA]</scope>
    <source>
        <strain evidence="10 11">HR-BB</strain>
    </source>
</reference>
<proteinExistence type="inferred from homology"/>
<dbReference type="PROSITE" id="PS00073">
    <property type="entry name" value="ACYL_COA_DH_2"/>
    <property type="match status" value="1"/>
</dbReference>
<comment type="caution">
    <text evidence="10">The sequence shown here is derived from an EMBL/GenBank/DDBJ whole genome shotgun (WGS) entry which is preliminary data.</text>
</comment>
<dbReference type="InterPro" id="IPR006091">
    <property type="entry name" value="Acyl-CoA_Oxase/DH_mid-dom"/>
</dbReference>
<evidence type="ECO:0000256" key="5">
    <source>
        <dbReference type="ARBA" id="ARBA00023002"/>
    </source>
</evidence>
<gene>
    <name evidence="10" type="ORF">C3942_15310</name>
</gene>
<dbReference type="Proteomes" id="UP000238220">
    <property type="component" value="Unassembled WGS sequence"/>
</dbReference>
<dbReference type="InterPro" id="IPR013786">
    <property type="entry name" value="AcylCoA_DH/ox_N"/>
</dbReference>
<dbReference type="Gene3D" id="2.40.110.10">
    <property type="entry name" value="Butyryl-CoA Dehydrogenase, subunit A, domain 2"/>
    <property type="match status" value="1"/>
</dbReference>
<dbReference type="InterPro" id="IPR006089">
    <property type="entry name" value="Acyl-CoA_DH_CS"/>
</dbReference>
<evidence type="ECO:0000256" key="4">
    <source>
        <dbReference type="ARBA" id="ARBA00022827"/>
    </source>
</evidence>
<dbReference type="Pfam" id="PF02770">
    <property type="entry name" value="Acyl-CoA_dh_M"/>
    <property type="match status" value="1"/>
</dbReference>
<dbReference type="FunFam" id="1.10.540.10:FF:000009">
    <property type="entry name" value="Probable acyl-CoA dehydrogenase"/>
    <property type="match status" value="1"/>
</dbReference>
<keyword evidence="4 6" id="KW-0274">FAD</keyword>
<dbReference type="Pfam" id="PF00441">
    <property type="entry name" value="Acyl-CoA_dh_1"/>
    <property type="match status" value="1"/>
</dbReference>
<feature type="domain" description="Acyl-CoA dehydrogenase/oxidase C-terminal" evidence="7">
    <location>
        <begin position="232"/>
        <end position="379"/>
    </location>
</feature>
<dbReference type="Gene3D" id="1.10.540.10">
    <property type="entry name" value="Acyl-CoA dehydrogenase/oxidase, N-terminal domain"/>
    <property type="match status" value="1"/>
</dbReference>
<sequence>MIPRSLFTAEHEDFRKTVRRFFAEEVVPHREAWEAQQHVDRQLWNKAGEMGLLCVTMPEEYGGLGVDRTYSTILMEEQSYAGDSGVGFSLHSDIVAPYINNFGTKDQKAQYLPKLATGEMVGAIAMTEPGTGSDLQAVKTTAVLDGDEYVLNGSKIFITNGYLCDLAIVVAKTGNSGEGAKDISLLLVEAKSPGFSKGKPLRKIGMHAQDTCELFFKDVRVPKANLLGAKEGMGFIMLMQELAWERLMIAITSIAGAEAALNHTLEYTRGRKVFGKPVASYQNTRFKLAEMKAELAIGRVYVDRCIELVVKKKLGVDDAATAKMWTSDLMCKVIDQCLQLHGGYGYMLEYPIARAWVDSRAQRIYGGTNEIMKELIARTL</sequence>
<dbReference type="AlphaFoldDB" id="A0A2S5TE19"/>
<keyword evidence="3 6" id="KW-0285">Flavoprotein</keyword>
<feature type="domain" description="Acyl-CoA dehydrogenase/oxidase N-terminal" evidence="9">
    <location>
        <begin position="8"/>
        <end position="119"/>
    </location>
</feature>
<dbReference type="InterPro" id="IPR009075">
    <property type="entry name" value="AcylCo_DH/oxidase_C"/>
</dbReference>
<organism evidence="10 11">
    <name type="scientific">Solimonas fluminis</name>
    <dbReference type="NCBI Taxonomy" id="2086571"/>
    <lineage>
        <taxon>Bacteria</taxon>
        <taxon>Pseudomonadati</taxon>
        <taxon>Pseudomonadota</taxon>
        <taxon>Gammaproteobacteria</taxon>
        <taxon>Nevskiales</taxon>
        <taxon>Nevskiaceae</taxon>
        <taxon>Solimonas</taxon>
    </lineage>
</organism>
<dbReference type="InterPro" id="IPR036250">
    <property type="entry name" value="AcylCo_DH-like_C"/>
</dbReference>
<evidence type="ECO:0000259" key="9">
    <source>
        <dbReference type="Pfam" id="PF02771"/>
    </source>
</evidence>
<feature type="domain" description="Acyl-CoA oxidase/dehydrogenase middle" evidence="8">
    <location>
        <begin position="123"/>
        <end position="219"/>
    </location>
</feature>
<accession>A0A2S5TE19</accession>